<dbReference type="OrthoDB" id="3190163at2"/>
<name>A0A2S0WNF3_9ACTN</name>
<sequence>MAPVSDVAAPEIAGLRTHPLTAVVQGARWAAAASVGLVGSIFTGDGWGDLNPFLSLLAALAGGLVLGLLLGFVSWRFTRYVIDGAELRISSGVVTKASRRIPYERIQSVDIAQPLVARVLALAELRIEMAGGRDSRTSLRFLRLADAATLRQVLLSRAHGEEVEAATEEHRTAITVVPPERVVLGTVLSLDFLFAAVGSVALVVLMIWFGQVVVLLGGVLPLASWLGQIVAHRVLQQWDFTLSRGERGLRIERGLLSRTSQTIPFARVQGVAVKEPFVWRRLGWQRLEVDVAGYAEHDSEQQEDSSSTLLPIADRVLAAAVIDELIPGTTTADLVRTRAPRRSWVFAPIGWRNRWIAADDTAFVAHEGWVQRRTSIVPHSKTQSVELRQGPLQRRLHVATVEVHTPKGPVDADGRHLDEHDARAALVAQLERARASRA</sequence>
<dbReference type="InterPro" id="IPR005182">
    <property type="entry name" value="YdbS-like_PH"/>
</dbReference>
<gene>
    <name evidence="1" type="ORF">C3E78_11810</name>
</gene>
<dbReference type="AlphaFoldDB" id="A0A2S0WNF3"/>
<organism evidence="1 2">
    <name type="scientific">Aeromicrobium chenweiae</name>
    <dbReference type="NCBI Taxonomy" id="2079793"/>
    <lineage>
        <taxon>Bacteria</taxon>
        <taxon>Bacillati</taxon>
        <taxon>Actinomycetota</taxon>
        <taxon>Actinomycetes</taxon>
        <taxon>Propionibacteriales</taxon>
        <taxon>Nocardioidaceae</taxon>
        <taxon>Aeromicrobium</taxon>
    </lineage>
</organism>
<dbReference type="RefSeq" id="WP_108578608.1">
    <property type="nucleotide sequence ID" value="NZ_CP026952.1"/>
</dbReference>
<accession>A0A5F2F3Q6</accession>
<dbReference type="Proteomes" id="UP000244384">
    <property type="component" value="Chromosome"/>
</dbReference>
<dbReference type="EMBL" id="CP026952">
    <property type="protein sequence ID" value="AWB92832.1"/>
    <property type="molecule type" value="Genomic_DNA"/>
</dbReference>
<evidence type="ECO:0000313" key="1">
    <source>
        <dbReference type="EMBL" id="AWB92832.1"/>
    </source>
</evidence>
<dbReference type="InterPro" id="IPR014529">
    <property type="entry name" value="UCP026631"/>
</dbReference>
<dbReference type="KEGG" id="aez:C3E78_11810"/>
<dbReference type="PIRSF" id="PIRSF026631">
    <property type="entry name" value="UCP026631"/>
    <property type="match status" value="1"/>
</dbReference>
<dbReference type="PANTHER" id="PTHR34473">
    <property type="entry name" value="UPF0699 TRANSMEMBRANE PROTEIN YDBS"/>
    <property type="match status" value="1"/>
</dbReference>
<keyword evidence="2" id="KW-1185">Reference proteome</keyword>
<dbReference type="Pfam" id="PF03703">
    <property type="entry name" value="bPH_2"/>
    <property type="match status" value="3"/>
</dbReference>
<accession>A0A2S0WNF3</accession>
<proteinExistence type="predicted"/>
<protein>
    <submittedName>
        <fullName evidence="1">Uncharacterized protein</fullName>
    </submittedName>
</protein>
<dbReference type="PANTHER" id="PTHR34473:SF2">
    <property type="entry name" value="UPF0699 TRANSMEMBRANE PROTEIN YDBT"/>
    <property type="match status" value="1"/>
</dbReference>
<reference evidence="2" key="1">
    <citation type="submission" date="2018-01" db="EMBL/GenBank/DDBJ databases">
        <authorList>
            <person name="Li J."/>
        </authorList>
    </citation>
    <scope>NUCLEOTIDE SEQUENCE [LARGE SCALE GENOMIC DNA]</scope>
    <source>
        <strain evidence="2">592</strain>
    </source>
</reference>
<evidence type="ECO:0000313" key="2">
    <source>
        <dbReference type="Proteomes" id="UP000244384"/>
    </source>
</evidence>